<evidence type="ECO:0000313" key="2">
    <source>
        <dbReference type="Proteomes" id="UP000272771"/>
    </source>
</evidence>
<gene>
    <name evidence="1" type="primary">gam</name>
    <name evidence="1" type="ORF">NCTC12742_00865</name>
</gene>
<dbReference type="RefSeq" id="WP_004283753.1">
    <property type="nucleotide sequence ID" value="NZ_CAUJRG010000017.1"/>
</dbReference>
<dbReference type="SUPFAM" id="SSF161266">
    <property type="entry name" value="Gam-like"/>
    <property type="match status" value="1"/>
</dbReference>
<dbReference type="Proteomes" id="UP000272771">
    <property type="component" value="Chromosome"/>
</dbReference>
<keyword evidence="2" id="KW-1185">Reference proteome</keyword>
<protein>
    <submittedName>
        <fullName evidence="1">Host-nuclease inhibitor phage protein Gam</fullName>
    </submittedName>
</protein>
<proteinExistence type="predicted"/>
<sequence length="156" mass="17082">MNAAAFDINAAMKQYGALSRKLDKAVVKLAEKTAALKAKHHEATAADAAALQDLESKIKAYAESHKSELTGGKGQTAKIGTGCIKWRKGRPSVKVTGDIEDVIKSIKRRRLSRWIYCREEINKTAILQEIDTLQAKPIDGLEIIPAGETINIELEI</sequence>
<dbReference type="Pfam" id="PF07352">
    <property type="entry name" value="Phage_Mu_Gam"/>
    <property type="match status" value="1"/>
</dbReference>
<dbReference type="Gene3D" id="1.20.5.170">
    <property type="match status" value="1"/>
</dbReference>
<dbReference type="AlphaFoldDB" id="A0A448VLZ7"/>
<evidence type="ECO:0000313" key="1">
    <source>
        <dbReference type="EMBL" id="VEJ50771.1"/>
    </source>
</evidence>
<accession>A0A448VLZ7</accession>
<dbReference type="EMBL" id="LR134533">
    <property type="protein sequence ID" value="VEJ50771.1"/>
    <property type="molecule type" value="Genomic_DNA"/>
</dbReference>
<organism evidence="1 2">
    <name type="scientific">Neisseria weaveri</name>
    <dbReference type="NCBI Taxonomy" id="28091"/>
    <lineage>
        <taxon>Bacteria</taxon>
        <taxon>Pseudomonadati</taxon>
        <taxon>Pseudomonadota</taxon>
        <taxon>Betaproteobacteria</taxon>
        <taxon>Neisseriales</taxon>
        <taxon>Neisseriaceae</taxon>
        <taxon>Neisseria</taxon>
    </lineage>
</organism>
<name>A0A448VLZ7_9NEIS</name>
<dbReference type="GO" id="GO:0003690">
    <property type="term" value="F:double-stranded DNA binding"/>
    <property type="evidence" value="ECO:0007669"/>
    <property type="project" value="InterPro"/>
</dbReference>
<dbReference type="OrthoDB" id="8141487at2"/>
<dbReference type="InterPro" id="IPR009951">
    <property type="entry name" value="Host-nuc_inhib_Gam"/>
</dbReference>
<reference evidence="1 2" key="1">
    <citation type="submission" date="2018-12" db="EMBL/GenBank/DDBJ databases">
        <authorList>
            <consortium name="Pathogen Informatics"/>
        </authorList>
    </citation>
    <scope>NUCLEOTIDE SEQUENCE [LARGE SCALE GENOMIC DNA]</scope>
    <source>
        <strain evidence="1 2">NCTC12742</strain>
    </source>
</reference>
<dbReference type="GO" id="GO:0042262">
    <property type="term" value="P:DNA protection"/>
    <property type="evidence" value="ECO:0007669"/>
    <property type="project" value="InterPro"/>
</dbReference>
<dbReference type="STRING" id="28091.SAMEA3174300_01490"/>